<dbReference type="Pfam" id="PF13185">
    <property type="entry name" value="GAF_2"/>
    <property type="match status" value="1"/>
</dbReference>
<dbReference type="CDD" id="cd16922">
    <property type="entry name" value="HATPase_EvgS-ArcB-TorS-like"/>
    <property type="match status" value="1"/>
</dbReference>
<evidence type="ECO:0000256" key="8">
    <source>
        <dbReference type="SAM" id="MobiDB-lite"/>
    </source>
</evidence>
<dbReference type="InterPro" id="IPR003018">
    <property type="entry name" value="GAF"/>
</dbReference>
<dbReference type="CDD" id="cd00156">
    <property type="entry name" value="REC"/>
    <property type="match status" value="2"/>
</dbReference>
<dbReference type="InterPro" id="IPR003594">
    <property type="entry name" value="HATPase_dom"/>
</dbReference>
<evidence type="ECO:0000313" key="12">
    <source>
        <dbReference type="EMBL" id="MFE3872537.1"/>
    </source>
</evidence>
<dbReference type="Proteomes" id="UP001600107">
    <property type="component" value="Unassembled WGS sequence"/>
</dbReference>
<organism evidence="12 13">
    <name type="scientific">Flavobacterium zhoui</name>
    <dbReference type="NCBI Taxonomy" id="3230414"/>
    <lineage>
        <taxon>Bacteria</taxon>
        <taxon>Pseudomonadati</taxon>
        <taxon>Bacteroidota</taxon>
        <taxon>Flavobacteriia</taxon>
        <taxon>Flavobacteriales</taxon>
        <taxon>Flavobacteriaceae</taxon>
        <taxon>Flavobacterium</taxon>
    </lineage>
</organism>
<feature type="domain" description="Histidine kinase" evidence="10">
    <location>
        <begin position="668"/>
        <end position="888"/>
    </location>
</feature>
<evidence type="ECO:0000256" key="9">
    <source>
        <dbReference type="SAM" id="Phobius"/>
    </source>
</evidence>
<evidence type="ECO:0000256" key="2">
    <source>
        <dbReference type="ARBA" id="ARBA00012438"/>
    </source>
</evidence>
<comment type="caution">
    <text evidence="12">The sequence shown here is derived from an EMBL/GenBank/DDBJ whole genome shotgun (WGS) entry which is preliminary data.</text>
</comment>
<feature type="region of interest" description="Disordered" evidence="8">
    <location>
        <begin position="615"/>
        <end position="640"/>
    </location>
</feature>
<evidence type="ECO:0000256" key="3">
    <source>
        <dbReference type="ARBA" id="ARBA00022553"/>
    </source>
</evidence>
<gene>
    <name evidence="12" type="ORF">ACFX5F_15025</name>
</gene>
<dbReference type="PRINTS" id="PR00344">
    <property type="entry name" value="BCTRLSENSOR"/>
</dbReference>
<dbReference type="CDD" id="cd19410">
    <property type="entry name" value="HK9-like_sensor"/>
    <property type="match status" value="1"/>
</dbReference>
<feature type="domain" description="Response regulatory" evidence="11">
    <location>
        <begin position="1202"/>
        <end position="1319"/>
    </location>
</feature>
<keyword evidence="6" id="KW-0902">Two-component regulatory system</keyword>
<reference evidence="12 13" key="1">
    <citation type="submission" date="2024-06" db="EMBL/GenBank/DDBJ databases">
        <title>Flavobacterium spp. isolated from glacier.</title>
        <authorList>
            <person name="Han D."/>
        </authorList>
    </citation>
    <scope>NUCLEOTIDE SEQUENCE [LARGE SCALE GENOMIC DNA]</scope>
    <source>
        <strain evidence="12 13">ZS1P70</strain>
    </source>
</reference>
<keyword evidence="9" id="KW-1133">Transmembrane helix</keyword>
<dbReference type="SMART" id="SM00388">
    <property type="entry name" value="HisKA"/>
    <property type="match status" value="1"/>
</dbReference>
<accession>A0ABW6I961</accession>
<dbReference type="SUPFAM" id="SSF47384">
    <property type="entry name" value="Homodimeric domain of signal transducing histidine kinase"/>
    <property type="match status" value="1"/>
</dbReference>
<feature type="domain" description="Response regulatory" evidence="11">
    <location>
        <begin position="934"/>
        <end position="1047"/>
    </location>
</feature>
<name>A0ABW6I961_9FLAO</name>
<dbReference type="Gene3D" id="1.10.287.130">
    <property type="match status" value="1"/>
</dbReference>
<feature type="modified residue" description="4-aspartylphosphate" evidence="7">
    <location>
        <position position="983"/>
    </location>
</feature>
<dbReference type="InterPro" id="IPR001789">
    <property type="entry name" value="Sig_transdc_resp-reg_receiver"/>
</dbReference>
<dbReference type="SMART" id="SM00448">
    <property type="entry name" value="REC"/>
    <property type="match status" value="3"/>
</dbReference>
<feature type="modified residue" description="4-aspartylphosphate" evidence="7">
    <location>
        <position position="1105"/>
    </location>
</feature>
<evidence type="ECO:0000259" key="11">
    <source>
        <dbReference type="PROSITE" id="PS50110"/>
    </source>
</evidence>
<dbReference type="SMART" id="SM00387">
    <property type="entry name" value="HATPase_c"/>
    <property type="match status" value="1"/>
</dbReference>
<protein>
    <recommendedName>
        <fullName evidence="2">histidine kinase</fullName>
        <ecNumber evidence="2">2.7.13.3</ecNumber>
    </recommendedName>
</protein>
<dbReference type="InterPro" id="IPR007891">
    <property type="entry name" value="CHASE3"/>
</dbReference>
<evidence type="ECO:0000256" key="5">
    <source>
        <dbReference type="ARBA" id="ARBA00022777"/>
    </source>
</evidence>
<feature type="domain" description="Response regulatory" evidence="11">
    <location>
        <begin position="1056"/>
        <end position="1172"/>
    </location>
</feature>
<evidence type="ECO:0000256" key="7">
    <source>
        <dbReference type="PROSITE-ProRule" id="PRU00169"/>
    </source>
</evidence>
<evidence type="ECO:0000313" key="13">
    <source>
        <dbReference type="Proteomes" id="UP001600107"/>
    </source>
</evidence>
<dbReference type="SUPFAM" id="SSF55781">
    <property type="entry name" value="GAF domain-like"/>
    <property type="match status" value="1"/>
</dbReference>
<evidence type="ECO:0000256" key="1">
    <source>
        <dbReference type="ARBA" id="ARBA00000085"/>
    </source>
</evidence>
<dbReference type="SUPFAM" id="SSF52172">
    <property type="entry name" value="CheY-like"/>
    <property type="match status" value="3"/>
</dbReference>
<dbReference type="EMBL" id="JBHZPY010000016">
    <property type="protein sequence ID" value="MFE3872537.1"/>
    <property type="molecule type" value="Genomic_DNA"/>
</dbReference>
<dbReference type="InterPro" id="IPR036097">
    <property type="entry name" value="HisK_dim/P_sf"/>
</dbReference>
<dbReference type="Pfam" id="PF00072">
    <property type="entry name" value="Response_reg"/>
    <property type="match status" value="3"/>
</dbReference>
<dbReference type="CDD" id="cd17546">
    <property type="entry name" value="REC_hyHK_CKI1_RcsC-like"/>
    <property type="match status" value="1"/>
</dbReference>
<dbReference type="InterPro" id="IPR036890">
    <property type="entry name" value="HATPase_C_sf"/>
</dbReference>
<dbReference type="Pfam" id="PF02518">
    <property type="entry name" value="HATPase_c"/>
    <property type="match status" value="1"/>
</dbReference>
<feature type="compositionally biased region" description="Low complexity" evidence="8">
    <location>
        <begin position="615"/>
        <end position="624"/>
    </location>
</feature>
<sequence>MKMTLGRKIVIGFSTCVVVLLAVAIFSYKNSEKFVTSNGLVNHSNEVLSQFDQILISSIDAETGIRGYVITGEKDFLKPFSSSKTRIIEQLAKVKELTKDNPIQQKNIEELSEQIKVRFDNLNKCIGFRKSDFKKAQEFIASGEGKQLQDEIRKTIAKAEETERTLLNERMKTSEYDAGKFNLVFAFLLLIIILILLIVYTIVVGNLKALKSSESETANKNWLLTGNSELNEKLIGNQSIVQLANNTISFLCNYLNANIGAVYLFNEKENTLILNGKFAFSSSKEGKEIFKLNEGLIGQAAWEQKQIAITEVSEDQIRIISTVLDAKPKNLLITPFLLDGKTIGVIEIGKLSDFNETEKEFVNVSMNSIAISVNTVQQAEEKEKRVAELGIANKELAYQNDEKEKRAAELGIANEELAYQNDEKEKRAAELGIANKELAYQNDEKEKRAAELGIANKELAYQNDEKEKRAAELGIANKELAFQNDEKEKRAAELGIANKELAYQNDEKEKRAAELGIANKELAYQNDEKEKRAAELGIANKELAYQNDEKEKRAAELGIANKELAYQNDEKEKRAVELSFANKELSIQAEELQMQQEELRQLNEELEQQAQNLKQQQEELQMTNEELEEQTQSLEEKNKEVEASKNSIELKTKQLEISSKYKSEFLANMSHELRTPLNSLLILSKDLSENRKKNLDEVQVESAEIIYKSGHDLLVLINEVLDLSKIEAGKMSINIEKVSLKNFTDDLIRDFRHQAEQKGLKLVCKLNTDLPEYIHTDSQRLNQILKNLISNAIKFTEKGSVTLSIKPNTATTLNISIIDTGIGISEDKQTAIFEAFQQAEGGTSRKYGGTGLGLSISRELAKLLEAEIQLKSKLNHGSTFSLIIPLQIHPQEETFNPIPVQPVSYTLKVTKESTYLNYDTIKDDRDTISKDDKVVLIIEDDRNFAAILSKQAHKKGFKCLSAATGEDGLLLTSKYKPNAIILDMGLPGIKGRQVLHELKANPSIRHIPVHIISANDRTLEPIREGAVEYLMKPIAKNELEEAFNRIENFVNRKIKNLLIIEDNENSRKAVRILIGNGDVKCFEAGSGKEALELYEQNNIDCIILDIGLPDISGFELIHKLEEIKGHNMPPIIIYTGKELTKEENNLLQKYAESIIIKGIKSEERLLDETALFLHRTISNLPKSKQIIINNLYDKEAIFHSKKILLVDDDMRNVFALSKILQERGMDVIKAENGKTALDMLEKNPDIDLVLMDIMMPEMDGYEAMKRIRAQIKFRSLPVIALTAKAMKDDKQKCIDAGANDYITKPIDVERLLSLMRVWLSK</sequence>
<dbReference type="Gene3D" id="3.30.565.10">
    <property type="entry name" value="Histidine kinase-like ATPase, C-terminal domain"/>
    <property type="match status" value="1"/>
</dbReference>
<dbReference type="PANTHER" id="PTHR45339">
    <property type="entry name" value="HYBRID SIGNAL TRANSDUCTION HISTIDINE KINASE J"/>
    <property type="match status" value="1"/>
</dbReference>
<dbReference type="SUPFAM" id="SSF55874">
    <property type="entry name" value="ATPase domain of HSP90 chaperone/DNA topoisomerase II/histidine kinase"/>
    <property type="match status" value="1"/>
</dbReference>
<dbReference type="CDD" id="cd00082">
    <property type="entry name" value="HisKA"/>
    <property type="match status" value="1"/>
</dbReference>
<feature type="modified residue" description="4-aspartylphosphate" evidence="7">
    <location>
        <position position="1252"/>
    </location>
</feature>
<evidence type="ECO:0000256" key="6">
    <source>
        <dbReference type="ARBA" id="ARBA00023012"/>
    </source>
</evidence>
<dbReference type="SMART" id="SM00065">
    <property type="entry name" value="GAF"/>
    <property type="match status" value="1"/>
</dbReference>
<keyword evidence="9" id="KW-0812">Transmembrane</keyword>
<keyword evidence="4" id="KW-0808">Transferase</keyword>
<dbReference type="InterPro" id="IPR005467">
    <property type="entry name" value="His_kinase_dom"/>
</dbReference>
<keyword evidence="5" id="KW-0418">Kinase</keyword>
<proteinExistence type="predicted"/>
<evidence type="ECO:0000256" key="4">
    <source>
        <dbReference type="ARBA" id="ARBA00022679"/>
    </source>
</evidence>
<dbReference type="Gene3D" id="3.40.50.2300">
    <property type="match status" value="3"/>
</dbReference>
<dbReference type="InterPro" id="IPR029016">
    <property type="entry name" value="GAF-like_dom_sf"/>
</dbReference>
<feature type="transmembrane region" description="Helical" evidence="9">
    <location>
        <begin position="181"/>
        <end position="203"/>
    </location>
</feature>
<dbReference type="Pfam" id="PF05227">
    <property type="entry name" value="CHASE3"/>
    <property type="match status" value="1"/>
</dbReference>
<dbReference type="EC" id="2.7.13.3" evidence="2"/>
<dbReference type="RefSeq" id="WP_379852850.1">
    <property type="nucleotide sequence ID" value="NZ_JBHZPY010000016.1"/>
</dbReference>
<dbReference type="PANTHER" id="PTHR45339:SF1">
    <property type="entry name" value="HYBRID SIGNAL TRANSDUCTION HISTIDINE KINASE J"/>
    <property type="match status" value="1"/>
</dbReference>
<comment type="catalytic activity">
    <reaction evidence="1">
        <text>ATP + protein L-histidine = ADP + protein N-phospho-L-histidine.</text>
        <dbReference type="EC" id="2.7.13.3"/>
    </reaction>
</comment>
<dbReference type="PROSITE" id="PS50110">
    <property type="entry name" value="RESPONSE_REGULATORY"/>
    <property type="match status" value="3"/>
</dbReference>
<dbReference type="InterPro" id="IPR011006">
    <property type="entry name" value="CheY-like_superfamily"/>
</dbReference>
<evidence type="ECO:0000259" key="10">
    <source>
        <dbReference type="PROSITE" id="PS50109"/>
    </source>
</evidence>
<dbReference type="InterPro" id="IPR003661">
    <property type="entry name" value="HisK_dim/P_dom"/>
</dbReference>
<dbReference type="InterPro" id="IPR004358">
    <property type="entry name" value="Sig_transdc_His_kin-like_C"/>
</dbReference>
<feature type="transmembrane region" description="Helical" evidence="9">
    <location>
        <begin position="6"/>
        <end position="28"/>
    </location>
</feature>
<dbReference type="Gene3D" id="3.30.450.40">
    <property type="match status" value="1"/>
</dbReference>
<dbReference type="Pfam" id="PF00512">
    <property type="entry name" value="HisKA"/>
    <property type="match status" value="1"/>
</dbReference>
<keyword evidence="9" id="KW-0472">Membrane</keyword>
<keyword evidence="13" id="KW-1185">Reference proteome</keyword>
<dbReference type="PROSITE" id="PS50109">
    <property type="entry name" value="HIS_KIN"/>
    <property type="match status" value="1"/>
</dbReference>
<keyword evidence="3 7" id="KW-0597">Phosphoprotein</keyword>